<accession>A0A937XCT1</accession>
<feature type="transmembrane region" description="Helical" evidence="7">
    <location>
        <begin position="121"/>
        <end position="141"/>
    </location>
</feature>
<feature type="transmembrane region" description="Helical" evidence="7">
    <location>
        <begin position="94"/>
        <end position="114"/>
    </location>
</feature>
<sequence>MVLLVVSGLFPIQVAAFAAAVLVVASGALTMPEAYRAVEWRAVFLVAALLPVGAAMERSGAAELLAGFVAGPAGAVGPHALLAAFMALAALLSLGLGGAPTVVLLGPVVIGAAARLGLSPYPLMMGVGLASAAAFMTPYSHGSNLLVLGAGGYRTTDYIRVGAPLTLLVLALLALLIPLWMPLRG</sequence>
<dbReference type="InterPro" id="IPR004680">
    <property type="entry name" value="Cit_transptr-like_dom"/>
</dbReference>
<evidence type="ECO:0000313" key="9">
    <source>
        <dbReference type="EMBL" id="MBM3318204.1"/>
    </source>
</evidence>
<protein>
    <submittedName>
        <fullName evidence="9">Anion permease</fullName>
    </submittedName>
</protein>
<evidence type="ECO:0000256" key="4">
    <source>
        <dbReference type="ARBA" id="ARBA00022737"/>
    </source>
</evidence>
<dbReference type="Pfam" id="PF03600">
    <property type="entry name" value="CitMHS"/>
    <property type="match status" value="1"/>
</dbReference>
<evidence type="ECO:0000256" key="7">
    <source>
        <dbReference type="SAM" id="Phobius"/>
    </source>
</evidence>
<dbReference type="AlphaFoldDB" id="A0A937XCT1"/>
<evidence type="ECO:0000256" key="5">
    <source>
        <dbReference type="ARBA" id="ARBA00022989"/>
    </source>
</evidence>
<comment type="subcellular location">
    <subcellularLocation>
        <location evidence="1">Membrane</location>
        <topology evidence="1">Multi-pass membrane protein</topology>
    </subcellularLocation>
</comment>
<evidence type="ECO:0000256" key="2">
    <source>
        <dbReference type="ARBA" id="ARBA00022448"/>
    </source>
</evidence>
<gene>
    <name evidence="9" type="ORF">FJY75_10190</name>
</gene>
<name>A0A937XCT1_UNCEI</name>
<dbReference type="PANTHER" id="PTHR43652">
    <property type="entry name" value="BASIC AMINO ACID ANTIPORTER YFCC-RELATED"/>
    <property type="match status" value="1"/>
</dbReference>
<feature type="transmembrane region" description="Helical" evidence="7">
    <location>
        <begin position="34"/>
        <end position="52"/>
    </location>
</feature>
<proteinExistence type="predicted"/>
<keyword evidence="2" id="KW-0813">Transport</keyword>
<keyword evidence="5 7" id="KW-1133">Transmembrane helix</keyword>
<dbReference type="Proteomes" id="UP000748308">
    <property type="component" value="Unassembled WGS sequence"/>
</dbReference>
<reference evidence="9" key="1">
    <citation type="submission" date="2019-03" db="EMBL/GenBank/DDBJ databases">
        <title>Lake Tanganyika Metagenome-Assembled Genomes (MAGs).</title>
        <authorList>
            <person name="Tran P."/>
        </authorList>
    </citation>
    <scope>NUCLEOTIDE SEQUENCE</scope>
    <source>
        <strain evidence="9">M_DeepCast_400m_m2_100</strain>
    </source>
</reference>
<dbReference type="GO" id="GO:0005886">
    <property type="term" value="C:plasma membrane"/>
    <property type="evidence" value="ECO:0007669"/>
    <property type="project" value="TreeGrafter"/>
</dbReference>
<dbReference type="GO" id="GO:0055085">
    <property type="term" value="P:transmembrane transport"/>
    <property type="evidence" value="ECO:0007669"/>
    <property type="project" value="InterPro"/>
</dbReference>
<dbReference type="InterPro" id="IPR051679">
    <property type="entry name" value="DASS-Related_Transporters"/>
</dbReference>
<evidence type="ECO:0000256" key="1">
    <source>
        <dbReference type="ARBA" id="ARBA00004141"/>
    </source>
</evidence>
<feature type="transmembrane region" description="Helical" evidence="7">
    <location>
        <begin position="64"/>
        <end position="88"/>
    </location>
</feature>
<feature type="transmembrane region" description="Helical" evidence="7">
    <location>
        <begin position="161"/>
        <end position="181"/>
    </location>
</feature>
<dbReference type="PANTHER" id="PTHR43652:SF2">
    <property type="entry name" value="BASIC AMINO ACID ANTIPORTER YFCC-RELATED"/>
    <property type="match status" value="1"/>
</dbReference>
<evidence type="ECO:0000259" key="8">
    <source>
        <dbReference type="Pfam" id="PF03600"/>
    </source>
</evidence>
<dbReference type="EMBL" id="VGIY01000289">
    <property type="protein sequence ID" value="MBM3318204.1"/>
    <property type="molecule type" value="Genomic_DNA"/>
</dbReference>
<comment type="caution">
    <text evidence="9">The sequence shown here is derived from an EMBL/GenBank/DDBJ whole genome shotgun (WGS) entry which is preliminary data.</text>
</comment>
<keyword evidence="3 7" id="KW-0812">Transmembrane</keyword>
<evidence type="ECO:0000256" key="3">
    <source>
        <dbReference type="ARBA" id="ARBA00022692"/>
    </source>
</evidence>
<evidence type="ECO:0000256" key="6">
    <source>
        <dbReference type="ARBA" id="ARBA00023136"/>
    </source>
</evidence>
<keyword evidence="6 7" id="KW-0472">Membrane</keyword>
<feature type="domain" description="Citrate transporter-like" evidence="8">
    <location>
        <begin position="1"/>
        <end position="113"/>
    </location>
</feature>
<keyword evidence="4" id="KW-0677">Repeat</keyword>
<organism evidence="9 10">
    <name type="scientific">Eiseniibacteriota bacterium</name>
    <dbReference type="NCBI Taxonomy" id="2212470"/>
    <lineage>
        <taxon>Bacteria</taxon>
        <taxon>Candidatus Eiseniibacteriota</taxon>
    </lineage>
</organism>
<evidence type="ECO:0000313" key="10">
    <source>
        <dbReference type="Proteomes" id="UP000748308"/>
    </source>
</evidence>